<sequence length="307" mass="33456">MRSCRLTGGLSQGHLNRRLTTHRFDGSGRARGNTFAPGTEPVAVTSHADADACEPRIQGEGTIEAMTQTIAENETYLFGNGLEVFRHHLLDFQVSRYLSDGNRNLHEPVEEDWFLRLIDSCDRPDLRFCDIGGGIGYYTLLLLKLRAEAEATVFEFLPAHISAIRENLALNGISPGRMTLIEAAAHVSDGVVEVSDSDFSSHVVIEDAPVAKGTRHRVPARDLAALLAAEPAPFDIAKLDVQGGEATLLSHVVESGQAGQIRNWIIGTHGEAIFAECLDILSPHWRILHQDPNPPHQPDGLIVATLA</sequence>
<organism evidence="2 3">
    <name type="scientific">Allosediminivita pacifica</name>
    <dbReference type="NCBI Taxonomy" id="1267769"/>
    <lineage>
        <taxon>Bacteria</taxon>
        <taxon>Pseudomonadati</taxon>
        <taxon>Pseudomonadota</taxon>
        <taxon>Alphaproteobacteria</taxon>
        <taxon>Rhodobacterales</taxon>
        <taxon>Paracoccaceae</taxon>
        <taxon>Allosediminivita</taxon>
    </lineage>
</organism>
<keyword evidence="2" id="KW-0489">Methyltransferase</keyword>
<dbReference type="AlphaFoldDB" id="A0A2T6APV0"/>
<dbReference type="SUPFAM" id="SSF53335">
    <property type="entry name" value="S-adenosyl-L-methionine-dependent methyltransferases"/>
    <property type="match status" value="1"/>
</dbReference>
<evidence type="ECO:0000313" key="3">
    <source>
        <dbReference type="Proteomes" id="UP000244069"/>
    </source>
</evidence>
<comment type="caution">
    <text evidence="2">The sequence shown here is derived from an EMBL/GenBank/DDBJ whole genome shotgun (WGS) entry which is preliminary data.</text>
</comment>
<keyword evidence="2" id="KW-0808">Transferase</keyword>
<evidence type="ECO:0000313" key="2">
    <source>
        <dbReference type="EMBL" id="PTX45845.1"/>
    </source>
</evidence>
<protein>
    <submittedName>
        <fullName evidence="2">FkbM family methyltransferase</fullName>
    </submittedName>
</protein>
<dbReference type="InterPro" id="IPR006342">
    <property type="entry name" value="FkbM_mtfrase"/>
</dbReference>
<accession>A0A2T6APV0</accession>
<gene>
    <name evidence="2" type="ORF">C8N44_1193</name>
</gene>
<proteinExistence type="predicted"/>
<keyword evidence="3" id="KW-1185">Reference proteome</keyword>
<dbReference type="NCBIfam" id="TIGR01444">
    <property type="entry name" value="fkbM_fam"/>
    <property type="match status" value="1"/>
</dbReference>
<dbReference type="EMBL" id="QBKN01000019">
    <property type="protein sequence ID" value="PTX45845.1"/>
    <property type="molecule type" value="Genomic_DNA"/>
</dbReference>
<dbReference type="GO" id="GO:0008168">
    <property type="term" value="F:methyltransferase activity"/>
    <property type="evidence" value="ECO:0007669"/>
    <property type="project" value="UniProtKB-KW"/>
</dbReference>
<dbReference type="Gene3D" id="3.40.50.150">
    <property type="entry name" value="Vaccinia Virus protein VP39"/>
    <property type="match status" value="1"/>
</dbReference>
<dbReference type="InterPro" id="IPR029063">
    <property type="entry name" value="SAM-dependent_MTases_sf"/>
</dbReference>
<dbReference type="Pfam" id="PF05050">
    <property type="entry name" value="Methyltransf_21"/>
    <property type="match status" value="1"/>
</dbReference>
<name>A0A2T6APV0_9RHOB</name>
<evidence type="ECO:0000259" key="1">
    <source>
        <dbReference type="Pfam" id="PF05050"/>
    </source>
</evidence>
<dbReference type="Proteomes" id="UP000244069">
    <property type="component" value="Unassembled WGS sequence"/>
</dbReference>
<reference evidence="2 3" key="1">
    <citation type="submission" date="2018-04" db="EMBL/GenBank/DDBJ databases">
        <title>Genomic Encyclopedia of Archaeal and Bacterial Type Strains, Phase II (KMG-II): from individual species to whole genera.</title>
        <authorList>
            <person name="Goeker M."/>
        </authorList>
    </citation>
    <scope>NUCLEOTIDE SEQUENCE [LARGE SCALE GENOMIC DNA]</scope>
    <source>
        <strain evidence="2 3">DSM 29329</strain>
    </source>
</reference>
<feature type="domain" description="Methyltransferase FkbM" evidence="1">
    <location>
        <begin position="130"/>
        <end position="263"/>
    </location>
</feature>
<dbReference type="GO" id="GO:0032259">
    <property type="term" value="P:methylation"/>
    <property type="evidence" value="ECO:0007669"/>
    <property type="project" value="UniProtKB-KW"/>
</dbReference>